<keyword evidence="6 8" id="KW-0472">Membrane</keyword>
<dbReference type="PANTHER" id="PTHR43394:SF1">
    <property type="entry name" value="ATP-BINDING CASSETTE SUB-FAMILY B MEMBER 10, MITOCHONDRIAL"/>
    <property type="match status" value="1"/>
</dbReference>
<dbReference type="InterPro" id="IPR017871">
    <property type="entry name" value="ABC_transporter-like_CS"/>
</dbReference>
<feature type="transmembrane region" description="Helical" evidence="8">
    <location>
        <begin position="1021"/>
        <end position="1041"/>
    </location>
</feature>
<dbReference type="Proteomes" id="UP001583186">
    <property type="component" value="Unassembled WGS sequence"/>
</dbReference>
<feature type="region of interest" description="Disordered" evidence="7">
    <location>
        <begin position="707"/>
        <end position="733"/>
    </location>
</feature>
<feature type="transmembrane region" description="Helical" evidence="8">
    <location>
        <begin position="795"/>
        <end position="821"/>
    </location>
</feature>
<keyword evidence="4" id="KW-0067">ATP-binding</keyword>
<dbReference type="InterPro" id="IPR011527">
    <property type="entry name" value="ABC1_TM_dom"/>
</dbReference>
<feature type="transmembrane region" description="Helical" evidence="8">
    <location>
        <begin position="182"/>
        <end position="202"/>
    </location>
</feature>
<evidence type="ECO:0000259" key="9">
    <source>
        <dbReference type="PROSITE" id="PS50893"/>
    </source>
</evidence>
<dbReference type="SMART" id="SM00382">
    <property type="entry name" value="AAA"/>
    <property type="match status" value="2"/>
</dbReference>
<evidence type="ECO:0000256" key="8">
    <source>
        <dbReference type="SAM" id="Phobius"/>
    </source>
</evidence>
<reference evidence="11 12" key="1">
    <citation type="journal article" date="2024" name="IMA Fungus">
        <title>IMA Genome - F19 : A genome assembly and annotation guide to empower mycologists, including annotated draft genome sequences of Ceratocystis pirilliformis, Diaporthe australafricana, Fusarium ophioides, Paecilomyces lecythidis, and Sporothrix stenoceras.</title>
        <authorList>
            <person name="Aylward J."/>
            <person name="Wilson A.M."/>
            <person name="Visagie C.M."/>
            <person name="Spraker J."/>
            <person name="Barnes I."/>
            <person name="Buitendag C."/>
            <person name="Ceriani C."/>
            <person name="Del Mar Angel L."/>
            <person name="du Plessis D."/>
            <person name="Fuchs T."/>
            <person name="Gasser K."/>
            <person name="Kramer D."/>
            <person name="Li W."/>
            <person name="Munsamy K."/>
            <person name="Piso A."/>
            <person name="Price J.L."/>
            <person name="Sonnekus B."/>
            <person name="Thomas C."/>
            <person name="van der Nest A."/>
            <person name="van Dijk A."/>
            <person name="van Heerden A."/>
            <person name="van Vuuren N."/>
            <person name="Yilmaz N."/>
            <person name="Duong T.A."/>
            <person name="van der Merwe N.A."/>
            <person name="Wingfield M.J."/>
            <person name="Wingfield B.D."/>
        </authorList>
    </citation>
    <scope>NUCLEOTIDE SEQUENCE [LARGE SCALE GENOMIC DNA]</scope>
    <source>
        <strain evidence="11 12">CMW 5346</strain>
    </source>
</reference>
<sequence>MKKLTPAADSAAAIAADQKPKKASPFGIKAETKTQLRDFWRIFSYSTWSDRVMILLASLASICTGITMPLMNVVFGRVFGSFNGYDKQGNAVVMTEELFMHEIVQCVLYLVYIFAARLVLGYCAYFGFRLSSLRISAALRLAYMRALLAQPVSTLDCLPPGTTAAVITITANTLQLGISEKLSSFLQSVTLVVAALVVSFLYSWKLTLVTSSGMVFIVLVYAVTTPLLVKILNQVQDSEIKAATVASEIFSSIRMVAACGAEEKMAARYDECADESRKRGLRMSPVIALQQTPVFFGIYATFALAFWFSLDEYMKGDINSPQTLIVVLFSVMMMTTAIGGITTPLSGAARAASAATIFYAMIDAPKTECSGFGDGTPEAKAATTGDLVLENVHFCYPLRPDLKILDGIDVTFPSGKMTAIVGPSGSGKSTIVSLLERWYELDEPGVFTTYGHLTAGGVRLRDLDRRWWRTQVGLVQQEPFLFNDTIFNNVAHGLVGTKWETADAKTKKEMVETACREAYADEFVARLPQGYETAVGDGGGLKLSGGQRQRLAIARAIIKQPAVLVLDEATSAIDVRSEQIVQAALDRASQNRTTITIAHRLSTVRKADNIVVLRKGRVVEQGTHTELMARGEGGAYHALATAQQLIREKVVERAVPKSRSRSKSRSPSRNRSRSRSHESKERKSMDIVEKEAVIRPESIVDVATGAAKEETNSVPNQPPQPSPTNSLRTPPINKPAGNRSFWRSFVLLLHEQRALWPWYLVMFAGALAAGASAPVQAYLFAMLISLFSFLGSPEWLHALTNFWCLMFTVLAIAVGLAYFALGWSATTTAFHITHHYRRAYLRSMLAQPVAFFDGDDHSAGALTARLATDPSQLQQLLGMNLAFVAISVLNVVGCLSVSFAFGWKLTLVTVLTSMPVLLGAAFIRLRYEQQFEKASQAVFAESAQFATEAVGAFRTVAALTLEESIGERYATLLRNHIRGALVQSGVSTFVFALSDSIALLCMAFVLWYGGKLMADREYQSFQYVVVYIAVMQGGMGAGQWLSFGPNIAQASAAANRILDLRHTDDADGRLVSLDIGDLGAEDHGVKIEFKDVWFRYPTRDAPVLNGLNMTIEKGQFAAVVGYSGSGKTTVISLLERFYRYASGDVFYNGLPIANLALHDYRRDISLVAQEPSLFDGTLRENILLGVDDATDNLESRLYAACTDAGIHDFIQSLPEGYDTAIGSRGVALSGGQKQRVSIARALVRRPRLLLLDEATSNLDAETERQVQAVFETRQSQCTMVVVAHRLATVQRADVIFVLGDGRVLEQGDHASLLAQRGVYYQMCQAQALDQ</sequence>
<protein>
    <recommendedName>
        <fullName evidence="13">ABC transporter</fullName>
    </recommendedName>
</protein>
<feature type="transmembrane region" description="Helical" evidence="8">
    <location>
        <begin position="322"/>
        <end position="341"/>
    </location>
</feature>
<feature type="region of interest" description="Disordered" evidence="7">
    <location>
        <begin position="650"/>
        <end position="687"/>
    </location>
</feature>
<evidence type="ECO:0000256" key="2">
    <source>
        <dbReference type="ARBA" id="ARBA00022692"/>
    </source>
</evidence>
<comment type="caution">
    <text evidence="11">The sequence shown here is derived from an EMBL/GenBank/DDBJ whole genome shotgun (WGS) entry which is preliminary data.</text>
</comment>
<evidence type="ECO:0000256" key="1">
    <source>
        <dbReference type="ARBA" id="ARBA00004141"/>
    </source>
</evidence>
<organism evidence="11 12">
    <name type="scientific">Sporothrix stenoceras</name>
    <dbReference type="NCBI Taxonomy" id="5173"/>
    <lineage>
        <taxon>Eukaryota</taxon>
        <taxon>Fungi</taxon>
        <taxon>Dikarya</taxon>
        <taxon>Ascomycota</taxon>
        <taxon>Pezizomycotina</taxon>
        <taxon>Sordariomycetes</taxon>
        <taxon>Sordariomycetidae</taxon>
        <taxon>Ophiostomatales</taxon>
        <taxon>Ophiostomataceae</taxon>
        <taxon>Sporothrix</taxon>
    </lineage>
</organism>
<dbReference type="PROSITE" id="PS50893">
    <property type="entry name" value="ABC_TRANSPORTER_2"/>
    <property type="match status" value="2"/>
</dbReference>
<feature type="domain" description="ABC transporter" evidence="9">
    <location>
        <begin position="387"/>
        <end position="640"/>
    </location>
</feature>
<feature type="transmembrane region" description="Helical" evidence="8">
    <location>
        <begin position="52"/>
        <end position="75"/>
    </location>
</feature>
<keyword evidence="2 8" id="KW-0812">Transmembrane</keyword>
<dbReference type="Pfam" id="PF00664">
    <property type="entry name" value="ABC_membrane"/>
    <property type="match status" value="2"/>
</dbReference>
<dbReference type="SUPFAM" id="SSF90123">
    <property type="entry name" value="ABC transporter transmembrane region"/>
    <property type="match status" value="2"/>
</dbReference>
<dbReference type="SUPFAM" id="SSF52540">
    <property type="entry name" value="P-loop containing nucleoside triphosphate hydrolases"/>
    <property type="match status" value="2"/>
</dbReference>
<feature type="transmembrane region" description="Helical" evidence="8">
    <location>
        <begin position="881"/>
        <end position="901"/>
    </location>
</feature>
<dbReference type="InterPro" id="IPR036640">
    <property type="entry name" value="ABC1_TM_sf"/>
</dbReference>
<feature type="compositionally biased region" description="Basic and acidic residues" evidence="7">
    <location>
        <begin position="675"/>
        <end position="687"/>
    </location>
</feature>
<feature type="transmembrane region" description="Helical" evidence="8">
    <location>
        <begin position="286"/>
        <end position="310"/>
    </location>
</feature>
<dbReference type="PROSITE" id="PS50929">
    <property type="entry name" value="ABC_TM1F"/>
    <property type="match status" value="2"/>
</dbReference>
<dbReference type="Pfam" id="PF00005">
    <property type="entry name" value="ABC_tran"/>
    <property type="match status" value="2"/>
</dbReference>
<keyword evidence="3" id="KW-0547">Nucleotide-binding</keyword>
<dbReference type="InterPro" id="IPR003439">
    <property type="entry name" value="ABC_transporter-like_ATP-bd"/>
</dbReference>
<comment type="subcellular location">
    <subcellularLocation>
        <location evidence="1">Membrane</location>
        <topology evidence="1">Multi-pass membrane protein</topology>
    </subcellularLocation>
</comment>
<dbReference type="InterPro" id="IPR039421">
    <property type="entry name" value="Type_1_exporter"/>
</dbReference>
<evidence type="ECO:0008006" key="13">
    <source>
        <dbReference type="Google" id="ProtNLM"/>
    </source>
</evidence>
<evidence type="ECO:0000256" key="6">
    <source>
        <dbReference type="ARBA" id="ARBA00023136"/>
    </source>
</evidence>
<feature type="domain" description="ABC transmembrane type-1" evidence="10">
    <location>
        <begin position="760"/>
        <end position="1049"/>
    </location>
</feature>
<evidence type="ECO:0000256" key="3">
    <source>
        <dbReference type="ARBA" id="ARBA00022741"/>
    </source>
</evidence>
<dbReference type="EMBL" id="JAWCUI010000016">
    <property type="protein sequence ID" value="KAL1898181.1"/>
    <property type="molecule type" value="Genomic_DNA"/>
</dbReference>
<evidence type="ECO:0000313" key="12">
    <source>
        <dbReference type="Proteomes" id="UP001583186"/>
    </source>
</evidence>
<dbReference type="Gene3D" id="1.20.1560.10">
    <property type="entry name" value="ABC transporter type 1, transmembrane domain"/>
    <property type="match status" value="1"/>
</dbReference>
<dbReference type="InterPro" id="IPR027417">
    <property type="entry name" value="P-loop_NTPase"/>
</dbReference>
<feature type="domain" description="ABC transmembrane type-1" evidence="10">
    <location>
        <begin position="55"/>
        <end position="350"/>
    </location>
</feature>
<feature type="domain" description="ABC transporter" evidence="9">
    <location>
        <begin position="1087"/>
        <end position="1325"/>
    </location>
</feature>
<dbReference type="CDD" id="cd18578">
    <property type="entry name" value="ABC_6TM_Pgp_ABCB1_D2_like"/>
    <property type="match status" value="1"/>
</dbReference>
<dbReference type="CDD" id="cd18577">
    <property type="entry name" value="ABC_6TM_Pgp_ABCB1_D1_like"/>
    <property type="match status" value="1"/>
</dbReference>
<dbReference type="PANTHER" id="PTHR43394">
    <property type="entry name" value="ATP-DEPENDENT PERMEASE MDL1, MITOCHONDRIAL"/>
    <property type="match status" value="1"/>
</dbReference>
<gene>
    <name evidence="11" type="ORF">Sste5346_003587</name>
</gene>
<keyword evidence="12" id="KW-1185">Reference proteome</keyword>
<evidence type="ECO:0000259" key="10">
    <source>
        <dbReference type="PROSITE" id="PS50929"/>
    </source>
</evidence>
<feature type="transmembrane region" description="Helical" evidence="8">
    <location>
        <begin position="986"/>
        <end position="1009"/>
    </location>
</feature>
<evidence type="ECO:0000256" key="7">
    <source>
        <dbReference type="SAM" id="MobiDB-lite"/>
    </source>
</evidence>
<dbReference type="Gene3D" id="3.40.50.300">
    <property type="entry name" value="P-loop containing nucleotide triphosphate hydrolases"/>
    <property type="match status" value="2"/>
</dbReference>
<name>A0ABR3ZDL0_9PEZI</name>
<evidence type="ECO:0000313" key="11">
    <source>
        <dbReference type="EMBL" id="KAL1898181.1"/>
    </source>
</evidence>
<feature type="transmembrane region" description="Helical" evidence="8">
    <location>
        <begin position="208"/>
        <end position="229"/>
    </location>
</feature>
<feature type="compositionally biased region" description="Basic residues" evidence="7">
    <location>
        <begin position="656"/>
        <end position="674"/>
    </location>
</feature>
<dbReference type="InterPro" id="IPR003593">
    <property type="entry name" value="AAA+_ATPase"/>
</dbReference>
<dbReference type="PROSITE" id="PS00211">
    <property type="entry name" value="ABC_TRANSPORTER_1"/>
    <property type="match status" value="2"/>
</dbReference>
<accession>A0ABR3ZDL0</accession>
<feature type="transmembrane region" description="Helical" evidence="8">
    <location>
        <begin position="107"/>
        <end position="128"/>
    </location>
</feature>
<proteinExistence type="predicted"/>
<feature type="transmembrane region" description="Helical" evidence="8">
    <location>
        <begin position="758"/>
        <end position="789"/>
    </location>
</feature>
<evidence type="ECO:0000256" key="4">
    <source>
        <dbReference type="ARBA" id="ARBA00022840"/>
    </source>
</evidence>
<keyword evidence="5 8" id="KW-1133">Transmembrane helix</keyword>
<evidence type="ECO:0000256" key="5">
    <source>
        <dbReference type="ARBA" id="ARBA00022989"/>
    </source>
</evidence>